<feature type="region of interest" description="Disordered" evidence="5">
    <location>
        <begin position="1"/>
        <end position="39"/>
    </location>
</feature>
<name>L9ZTX8_9EURY</name>
<gene>
    <name evidence="9" type="ORF">C483_14932</name>
</gene>
<evidence type="ECO:0000259" key="8">
    <source>
        <dbReference type="PROSITE" id="PS50885"/>
    </source>
</evidence>
<dbReference type="GO" id="GO:0016020">
    <property type="term" value="C:membrane"/>
    <property type="evidence" value="ECO:0007669"/>
    <property type="project" value="InterPro"/>
</dbReference>
<feature type="region of interest" description="Disordered" evidence="5">
    <location>
        <begin position="801"/>
        <end position="854"/>
    </location>
</feature>
<evidence type="ECO:0000256" key="1">
    <source>
        <dbReference type="ARBA" id="ARBA00023224"/>
    </source>
</evidence>
<evidence type="ECO:0000256" key="6">
    <source>
        <dbReference type="SAM" id="Phobius"/>
    </source>
</evidence>
<dbReference type="Proteomes" id="UP000011519">
    <property type="component" value="Unassembled WGS sequence"/>
</dbReference>
<evidence type="ECO:0000313" key="9">
    <source>
        <dbReference type="EMBL" id="ELY88643.1"/>
    </source>
</evidence>
<feature type="coiled-coil region" evidence="4">
    <location>
        <begin position="589"/>
        <end position="623"/>
    </location>
</feature>
<organism evidence="9 10">
    <name type="scientific">Natrialba hulunbeirensis JCM 10989</name>
    <dbReference type="NCBI Taxonomy" id="1227493"/>
    <lineage>
        <taxon>Archaea</taxon>
        <taxon>Methanobacteriati</taxon>
        <taxon>Methanobacteriota</taxon>
        <taxon>Stenosarchaea group</taxon>
        <taxon>Halobacteria</taxon>
        <taxon>Halobacteriales</taxon>
        <taxon>Natrialbaceae</taxon>
        <taxon>Natrialba</taxon>
    </lineage>
</organism>
<dbReference type="SMART" id="SM00304">
    <property type="entry name" value="HAMP"/>
    <property type="match status" value="2"/>
</dbReference>
<evidence type="ECO:0000313" key="10">
    <source>
        <dbReference type="Proteomes" id="UP000011519"/>
    </source>
</evidence>
<feature type="region of interest" description="Disordered" evidence="5">
    <location>
        <begin position="556"/>
        <end position="579"/>
    </location>
</feature>
<evidence type="ECO:0000256" key="3">
    <source>
        <dbReference type="PROSITE-ProRule" id="PRU00284"/>
    </source>
</evidence>
<reference evidence="9 10" key="1">
    <citation type="journal article" date="2014" name="PLoS Genet.">
        <title>Phylogenetically driven sequencing of extremely halophilic archaea reveals strategies for static and dynamic osmo-response.</title>
        <authorList>
            <person name="Becker E.A."/>
            <person name="Seitzer P.M."/>
            <person name="Tritt A."/>
            <person name="Larsen D."/>
            <person name="Krusor M."/>
            <person name="Yao A.I."/>
            <person name="Wu D."/>
            <person name="Madern D."/>
            <person name="Eisen J.A."/>
            <person name="Darling A.E."/>
            <person name="Facciotti M.T."/>
        </authorList>
    </citation>
    <scope>NUCLEOTIDE SEQUENCE [LARGE SCALE GENOMIC DNA]</scope>
    <source>
        <strain evidence="9 10">JCM 10989</strain>
    </source>
</reference>
<keyword evidence="6" id="KW-1133">Transmembrane helix</keyword>
<dbReference type="PROSITE" id="PS50885">
    <property type="entry name" value="HAMP"/>
    <property type="match status" value="2"/>
</dbReference>
<evidence type="ECO:0000256" key="4">
    <source>
        <dbReference type="SAM" id="Coils"/>
    </source>
</evidence>
<keyword evidence="1 3" id="KW-0807">Transducer</keyword>
<proteinExistence type="inferred from homology"/>
<evidence type="ECO:0000256" key="5">
    <source>
        <dbReference type="SAM" id="MobiDB-lite"/>
    </source>
</evidence>
<dbReference type="PANTHER" id="PTHR32089">
    <property type="entry name" value="METHYL-ACCEPTING CHEMOTAXIS PROTEIN MCPB"/>
    <property type="match status" value="1"/>
</dbReference>
<accession>L9ZTX8</accession>
<dbReference type="Pfam" id="PF00015">
    <property type="entry name" value="MCPsignal"/>
    <property type="match status" value="1"/>
</dbReference>
<dbReference type="AlphaFoldDB" id="L9ZTX8"/>
<sequence>MTADTSVDDAQPSDGAAGENESVTANEPPSASDDGGVSQRIRSAVPTMIRGSYRAKFIISILLILVIISAVGAVGYVDAERTVESDAEQQLTATVDMHADSINEWTIAMESHTRSLSSASALAGTNAETAEAYVVEEQAKLPVDVRAVHVVDTNDDAVLTSTNGELRGESLGAVDEPWTEIEPGVDLTAANDVWYSPTAYESTSLDDQVIAFASPIEGDEARIAVVVGTIDYRVDGLRQLHEDQETMILNTDGDTVLASDELAGEPDDELVESLGLVREGTAFERDDDAGLVIGYGATADNDWVAVTTVPAAQAFAASNAVGWTLLSVIGTGLLSLLVGGFFLARQTVTPLEDLRNRAERMEAGDLDVDLSTSRIDEVGQLYQSFDEMSGALETRISEARDAQADAEAAQEAAEAAKADAEAAQEEAEAERERMAEVTDELRWAADQYSQTMRAAADGDLTVRADVDTDNEQMQEIGAEFNAMLEELESTVDDVKQFATDVAAASEQVSASSTEVQRASEQVADSVQEISDASARQSNQLQTVDAEMSDLSATTEEIASTATEVSTVAERTVESSREGREAATAAIEEMSEVETKADHAVETIRSLENEVEEITELVDAISDVADQTNLLALNASIEATRAGEGGEAGGFDMVAQEIKALSADAKEAAAEIDHRIQDIREKTDESVSVVEDTSERVEEGTEAVKPAVESLTEIASFAEDTNDGVTEISAATDAQASSTEEVVTAVDEVATSSEESAAEASNVSAAAEEQTASLTEVTDSVDSLADQAAALSQTLDRFKTAVDYGGRNGRDGRDNQEPGDGQERPSGATLASSEYNGSETDDGTSNRPSGSPTHR</sequence>
<dbReference type="SMART" id="SM00283">
    <property type="entry name" value="MA"/>
    <property type="match status" value="1"/>
</dbReference>
<feature type="compositionally biased region" description="Low complexity" evidence="5">
    <location>
        <begin position="556"/>
        <end position="566"/>
    </location>
</feature>
<dbReference type="InterPro" id="IPR004089">
    <property type="entry name" value="MCPsignal_dom"/>
</dbReference>
<feature type="domain" description="HAMP" evidence="8">
    <location>
        <begin position="446"/>
        <end position="492"/>
    </location>
</feature>
<protein>
    <submittedName>
        <fullName evidence="9">Methyl-accepting chemotaxis sensory transducer</fullName>
    </submittedName>
</protein>
<dbReference type="RefSeq" id="WP_006654146.1">
    <property type="nucleotide sequence ID" value="NZ_AOIM01000038.1"/>
</dbReference>
<keyword evidence="6" id="KW-0812">Transmembrane</keyword>
<feature type="region of interest" description="Disordered" evidence="5">
    <location>
        <begin position="751"/>
        <end position="770"/>
    </location>
</feature>
<dbReference type="Gene3D" id="1.10.287.950">
    <property type="entry name" value="Methyl-accepting chemotaxis protein"/>
    <property type="match status" value="1"/>
</dbReference>
<feature type="transmembrane region" description="Helical" evidence="6">
    <location>
        <begin position="57"/>
        <end position="77"/>
    </location>
</feature>
<dbReference type="InterPro" id="IPR003660">
    <property type="entry name" value="HAMP_dom"/>
</dbReference>
<keyword evidence="10" id="KW-1185">Reference proteome</keyword>
<dbReference type="PANTHER" id="PTHR32089:SF112">
    <property type="entry name" value="LYSOZYME-LIKE PROTEIN-RELATED"/>
    <property type="match status" value="1"/>
</dbReference>
<dbReference type="EMBL" id="AOIM01000038">
    <property type="protein sequence ID" value="ELY88643.1"/>
    <property type="molecule type" value="Genomic_DNA"/>
</dbReference>
<feature type="domain" description="Methyl-accepting transducer" evidence="7">
    <location>
        <begin position="511"/>
        <end position="749"/>
    </location>
</feature>
<dbReference type="GO" id="GO:0007165">
    <property type="term" value="P:signal transduction"/>
    <property type="evidence" value="ECO:0007669"/>
    <property type="project" value="UniProtKB-KW"/>
</dbReference>
<feature type="compositionally biased region" description="Basic and acidic residues" evidence="5">
    <location>
        <begin position="570"/>
        <end position="579"/>
    </location>
</feature>
<dbReference type="STRING" id="1227493.C483_14932"/>
<feature type="region of interest" description="Disordered" evidence="5">
    <location>
        <begin position="407"/>
        <end position="435"/>
    </location>
</feature>
<dbReference type="CDD" id="cd06225">
    <property type="entry name" value="HAMP"/>
    <property type="match status" value="2"/>
</dbReference>
<keyword evidence="6" id="KW-0472">Membrane</keyword>
<dbReference type="Gene3D" id="6.10.250.1910">
    <property type="match status" value="1"/>
</dbReference>
<feature type="compositionally biased region" description="Low complexity" evidence="5">
    <location>
        <begin position="751"/>
        <end position="768"/>
    </location>
</feature>
<keyword evidence="4" id="KW-0175">Coiled coil</keyword>
<dbReference type="SUPFAM" id="SSF58104">
    <property type="entry name" value="Methyl-accepting chemotaxis protein (MCP) signaling domain"/>
    <property type="match status" value="1"/>
</dbReference>
<evidence type="ECO:0000259" key="7">
    <source>
        <dbReference type="PROSITE" id="PS50111"/>
    </source>
</evidence>
<comment type="caution">
    <text evidence="9">The sequence shown here is derived from an EMBL/GenBank/DDBJ whole genome shotgun (WGS) entry which is preliminary data.</text>
</comment>
<comment type="similarity">
    <text evidence="2">Belongs to the methyl-accepting chemotaxis (MCP) protein family.</text>
</comment>
<evidence type="ECO:0000256" key="2">
    <source>
        <dbReference type="ARBA" id="ARBA00029447"/>
    </source>
</evidence>
<dbReference type="PROSITE" id="PS50111">
    <property type="entry name" value="CHEMOTAXIS_TRANSDUC_2"/>
    <property type="match status" value="1"/>
</dbReference>
<dbReference type="Pfam" id="PF00672">
    <property type="entry name" value="HAMP"/>
    <property type="match status" value="2"/>
</dbReference>
<feature type="domain" description="HAMP" evidence="8">
    <location>
        <begin position="345"/>
        <end position="397"/>
    </location>
</feature>
<feature type="compositionally biased region" description="Polar residues" evidence="5">
    <location>
        <begin position="828"/>
        <end position="854"/>
    </location>
</feature>
<dbReference type="PATRIC" id="fig|1227493.4.peg.3002"/>